<sequence length="79" mass="8757">MYQAIEAISKAGVIQPLEPVKFDENEHLVILRLSKAYVDEAGSSASPADWKKWSGVLKDSPNLNDDPVSTQNALRSDWD</sequence>
<comment type="caution">
    <text evidence="2">The sequence shown here is derived from an EMBL/GenBank/DDBJ whole genome shotgun (WGS) entry which is preliminary data.</text>
</comment>
<accession>A0A3E1RH46</accession>
<dbReference type="SUPFAM" id="SSF141694">
    <property type="entry name" value="AF2212/PG0164-like"/>
    <property type="match status" value="1"/>
</dbReference>
<dbReference type="OrthoDB" id="574226at2"/>
<organism evidence="2 3">
    <name type="scientific">Rhodoferax lacus</name>
    <dbReference type="NCBI Taxonomy" id="2184758"/>
    <lineage>
        <taxon>Bacteria</taxon>
        <taxon>Pseudomonadati</taxon>
        <taxon>Pseudomonadota</taxon>
        <taxon>Betaproteobacteria</taxon>
        <taxon>Burkholderiales</taxon>
        <taxon>Comamonadaceae</taxon>
        <taxon>Rhodoferax</taxon>
    </lineage>
</organism>
<reference evidence="2 3" key="1">
    <citation type="submission" date="2018-05" db="EMBL/GenBank/DDBJ databases">
        <title>Rhodoferax soyangensis sp.nov., isolated from an oligotrophic freshwater lake.</title>
        <authorList>
            <person name="Park M."/>
        </authorList>
    </citation>
    <scope>NUCLEOTIDE SEQUENCE [LARGE SCALE GENOMIC DNA]</scope>
    <source>
        <strain evidence="2 3">IMCC26218</strain>
    </source>
</reference>
<name>A0A3E1RH46_9BURK</name>
<dbReference type="EMBL" id="QFZK01000001">
    <property type="protein sequence ID" value="RFO98563.1"/>
    <property type="molecule type" value="Genomic_DNA"/>
</dbReference>
<gene>
    <name evidence="2" type="ORF">DIC66_01355</name>
</gene>
<keyword evidence="3" id="KW-1185">Reference proteome</keyword>
<evidence type="ECO:0000313" key="2">
    <source>
        <dbReference type="EMBL" id="RFO98563.1"/>
    </source>
</evidence>
<feature type="compositionally biased region" description="Polar residues" evidence="1">
    <location>
        <begin position="61"/>
        <end position="79"/>
    </location>
</feature>
<dbReference type="Proteomes" id="UP000260665">
    <property type="component" value="Unassembled WGS sequence"/>
</dbReference>
<dbReference type="Pfam" id="PF01954">
    <property type="entry name" value="AF2212-like"/>
    <property type="match status" value="1"/>
</dbReference>
<dbReference type="AlphaFoldDB" id="A0A3E1RH46"/>
<evidence type="ECO:0000256" key="1">
    <source>
        <dbReference type="SAM" id="MobiDB-lite"/>
    </source>
</evidence>
<evidence type="ECO:0000313" key="3">
    <source>
        <dbReference type="Proteomes" id="UP000260665"/>
    </source>
</evidence>
<dbReference type="InterPro" id="IPR008203">
    <property type="entry name" value="AF2212-like"/>
</dbReference>
<protein>
    <submittedName>
        <fullName evidence="2">Uncharacterized protein</fullName>
    </submittedName>
</protein>
<dbReference type="RefSeq" id="WP_117173288.1">
    <property type="nucleotide sequence ID" value="NZ_QFZK01000001.1"/>
</dbReference>
<feature type="region of interest" description="Disordered" evidence="1">
    <location>
        <begin position="42"/>
        <end position="79"/>
    </location>
</feature>
<proteinExistence type="predicted"/>